<feature type="compositionally biased region" description="Gly residues" evidence="1">
    <location>
        <begin position="187"/>
        <end position="225"/>
    </location>
</feature>
<dbReference type="EMBL" id="BMKN01000002">
    <property type="protein sequence ID" value="GGE51549.1"/>
    <property type="molecule type" value="Genomic_DNA"/>
</dbReference>
<dbReference type="RefSeq" id="WP_095594910.1">
    <property type="nucleotide sequence ID" value="NZ_BMKN01000002.1"/>
</dbReference>
<feature type="signal peptide" evidence="2">
    <location>
        <begin position="1"/>
        <end position="29"/>
    </location>
</feature>
<accession>A0A917AGP5</accession>
<protein>
    <submittedName>
        <fullName evidence="3">Uncharacterized protein</fullName>
    </submittedName>
</protein>
<name>A0A917AGP5_9RHOB</name>
<evidence type="ECO:0000313" key="4">
    <source>
        <dbReference type="Proteomes" id="UP000606730"/>
    </source>
</evidence>
<reference evidence="3" key="2">
    <citation type="submission" date="2020-09" db="EMBL/GenBank/DDBJ databases">
        <authorList>
            <person name="Sun Q."/>
            <person name="Zhou Y."/>
        </authorList>
    </citation>
    <scope>NUCLEOTIDE SEQUENCE</scope>
    <source>
        <strain evidence="3">CGMCC 1.16012</strain>
    </source>
</reference>
<dbReference type="Proteomes" id="UP000606730">
    <property type="component" value="Unassembled WGS sequence"/>
</dbReference>
<evidence type="ECO:0000313" key="3">
    <source>
        <dbReference type="EMBL" id="GGE51549.1"/>
    </source>
</evidence>
<evidence type="ECO:0000256" key="1">
    <source>
        <dbReference type="SAM" id="MobiDB-lite"/>
    </source>
</evidence>
<feature type="chain" id="PRO_5037526084" evidence="2">
    <location>
        <begin position="30"/>
        <end position="225"/>
    </location>
</feature>
<organism evidence="3 4">
    <name type="scientific">Actibacterium pelagium</name>
    <dbReference type="NCBI Taxonomy" id="2029103"/>
    <lineage>
        <taxon>Bacteria</taxon>
        <taxon>Pseudomonadati</taxon>
        <taxon>Pseudomonadota</taxon>
        <taxon>Alphaproteobacteria</taxon>
        <taxon>Rhodobacterales</taxon>
        <taxon>Roseobacteraceae</taxon>
        <taxon>Actibacterium</taxon>
    </lineage>
</organism>
<gene>
    <name evidence="3" type="ORF">GCM10011517_19090</name>
</gene>
<keyword evidence="4" id="KW-1185">Reference proteome</keyword>
<evidence type="ECO:0000256" key="2">
    <source>
        <dbReference type="SAM" id="SignalP"/>
    </source>
</evidence>
<proteinExistence type="predicted"/>
<reference evidence="3" key="1">
    <citation type="journal article" date="2014" name="Int. J. Syst. Evol. Microbiol.">
        <title>Complete genome sequence of Corynebacterium casei LMG S-19264T (=DSM 44701T), isolated from a smear-ripened cheese.</title>
        <authorList>
            <consortium name="US DOE Joint Genome Institute (JGI-PGF)"/>
            <person name="Walter F."/>
            <person name="Albersmeier A."/>
            <person name="Kalinowski J."/>
            <person name="Ruckert C."/>
        </authorList>
    </citation>
    <scope>NUCLEOTIDE SEQUENCE</scope>
    <source>
        <strain evidence="3">CGMCC 1.16012</strain>
    </source>
</reference>
<keyword evidence="2" id="KW-0732">Signal</keyword>
<dbReference type="AlphaFoldDB" id="A0A917AGP5"/>
<sequence length="225" mass="23052">MHKALLKVLKVLVSAVAFYAAVSAAPVLAQSNAVLDRAISNEIVALAPKGAHKKYSWKKQVSSKSVRLRASGRIGKIDARFNIPRKTSSGSSPGLIPVKIEFRNADGSRITITFMKGKESRYEEIKKDGTKEIRLFNPDGSFKTVTLSKDGSYYQEVCDSGQNCVVTTGNISDGGSNGSLDSDLAGEVGGGGSGDGPGQGADNGNGGGNGQGGGGGTGGGGGKDK</sequence>
<comment type="caution">
    <text evidence="3">The sequence shown here is derived from an EMBL/GenBank/DDBJ whole genome shotgun (WGS) entry which is preliminary data.</text>
</comment>
<feature type="region of interest" description="Disordered" evidence="1">
    <location>
        <begin position="175"/>
        <end position="225"/>
    </location>
</feature>